<organism evidence="1 2">
    <name type="scientific">Eragrostis curvula</name>
    <name type="common">weeping love grass</name>
    <dbReference type="NCBI Taxonomy" id="38414"/>
    <lineage>
        <taxon>Eukaryota</taxon>
        <taxon>Viridiplantae</taxon>
        <taxon>Streptophyta</taxon>
        <taxon>Embryophyta</taxon>
        <taxon>Tracheophyta</taxon>
        <taxon>Spermatophyta</taxon>
        <taxon>Magnoliopsida</taxon>
        <taxon>Liliopsida</taxon>
        <taxon>Poales</taxon>
        <taxon>Poaceae</taxon>
        <taxon>PACMAD clade</taxon>
        <taxon>Chloridoideae</taxon>
        <taxon>Eragrostideae</taxon>
        <taxon>Eragrostidinae</taxon>
        <taxon>Eragrostis</taxon>
    </lineage>
</organism>
<comment type="caution">
    <text evidence="1">The sequence shown here is derived from an EMBL/GenBank/DDBJ whole genome shotgun (WGS) entry which is preliminary data.</text>
</comment>
<keyword evidence="2" id="KW-1185">Reference proteome</keyword>
<sequence length="277" mass="30488">MPLVLGHYNSGANSAFVVAPPPPGEAAGGGVSSRLSLGFLRQNFADPSDLFLNDCRGGLLAFVLPDSRVVVCDPWIRRYMVLAPLSMPGQCLFCVGAFLLDADETGTALHMSNFRVMRLDVIIEDITMVAMVSVFSAADNCWLLLARTMVDGDVGFAAISTSGPYIRKVCVGRVQGSLFLSLLDFFVIQVNESTGVLTTFYMPEPEEINWNKRDKPSYHRQKLRVVGQDTRTLLRLDRIVDEDLQVIQLVHGGMCVEEKRVDLSQLCNFEGAPGRLL</sequence>
<dbReference type="Proteomes" id="UP000324897">
    <property type="component" value="Unassembled WGS sequence"/>
</dbReference>
<dbReference type="AlphaFoldDB" id="A0A5J9SXZ0"/>
<feature type="non-terminal residue" evidence="1">
    <location>
        <position position="1"/>
    </location>
</feature>
<evidence type="ECO:0000313" key="2">
    <source>
        <dbReference type="Proteomes" id="UP000324897"/>
    </source>
</evidence>
<proteinExistence type="predicted"/>
<evidence type="ECO:0008006" key="3">
    <source>
        <dbReference type="Google" id="ProtNLM"/>
    </source>
</evidence>
<dbReference type="EMBL" id="RWGY01000139">
    <property type="protein sequence ID" value="TVU03827.1"/>
    <property type="molecule type" value="Genomic_DNA"/>
</dbReference>
<name>A0A5J9SXZ0_9POAL</name>
<evidence type="ECO:0000313" key="1">
    <source>
        <dbReference type="EMBL" id="TVU03827.1"/>
    </source>
</evidence>
<gene>
    <name evidence="1" type="ORF">EJB05_50636</name>
</gene>
<reference evidence="1 2" key="1">
    <citation type="journal article" date="2019" name="Sci. Rep.">
        <title>A high-quality genome of Eragrostis curvula grass provides insights into Poaceae evolution and supports new strategies to enhance forage quality.</title>
        <authorList>
            <person name="Carballo J."/>
            <person name="Santos B.A.C.M."/>
            <person name="Zappacosta D."/>
            <person name="Garbus I."/>
            <person name="Selva J.P."/>
            <person name="Gallo C.A."/>
            <person name="Diaz A."/>
            <person name="Albertini E."/>
            <person name="Caccamo M."/>
            <person name="Echenique V."/>
        </authorList>
    </citation>
    <scope>NUCLEOTIDE SEQUENCE [LARGE SCALE GENOMIC DNA]</scope>
    <source>
        <strain evidence="2">cv. Victoria</strain>
        <tissue evidence="1">Leaf</tissue>
    </source>
</reference>
<accession>A0A5J9SXZ0</accession>
<protein>
    <recommendedName>
        <fullName evidence="3">Cleavage/polyadenylation specificity factor A subunit N-terminal domain-containing protein</fullName>
    </recommendedName>
</protein>
<dbReference type="Gramene" id="TVU03827">
    <property type="protein sequence ID" value="TVU03827"/>
    <property type="gene ID" value="EJB05_50636"/>
</dbReference>